<feature type="transmembrane region" description="Helical" evidence="2">
    <location>
        <begin position="338"/>
        <end position="355"/>
    </location>
</feature>
<dbReference type="STRING" id="642492.Clole_0752"/>
<keyword evidence="4" id="KW-1185">Reference proteome</keyword>
<dbReference type="HOGENOM" id="CLU_418472_0_0_9"/>
<dbReference type="InterPro" id="IPR011989">
    <property type="entry name" value="ARM-like"/>
</dbReference>
<evidence type="ECO:0000313" key="4">
    <source>
        <dbReference type="Proteomes" id="UP000008467"/>
    </source>
</evidence>
<feature type="region of interest" description="Disordered" evidence="1">
    <location>
        <begin position="671"/>
        <end position="694"/>
    </location>
</feature>
<dbReference type="PANTHER" id="PTHR37813:SF1">
    <property type="entry name" value="FELS-2 PROPHAGE PROTEIN"/>
    <property type="match status" value="1"/>
</dbReference>
<keyword evidence="2" id="KW-0812">Transmembrane</keyword>
<evidence type="ECO:0000256" key="2">
    <source>
        <dbReference type="SAM" id="Phobius"/>
    </source>
</evidence>
<dbReference type="Proteomes" id="UP000008467">
    <property type="component" value="Chromosome"/>
</dbReference>
<dbReference type="EMBL" id="CP002582">
    <property type="protein sequence ID" value="ADZ82485.1"/>
    <property type="molecule type" value="Genomic_DNA"/>
</dbReference>
<name>F2JPD7_CELLD</name>
<feature type="compositionally biased region" description="Basic and acidic residues" evidence="1">
    <location>
        <begin position="671"/>
        <end position="683"/>
    </location>
</feature>
<gene>
    <name evidence="3" type="ordered locus">Clole_0752</name>
</gene>
<keyword evidence="2" id="KW-0472">Membrane</keyword>
<reference evidence="3 4" key="1">
    <citation type="journal article" date="2011" name="J. Bacteriol.">
        <title>Complete genome sequence of the cellulose-degrading bacterium Cellulosilyticum lentocellum.</title>
        <authorList>
            <consortium name="US DOE Joint Genome Institute"/>
            <person name="Miller D.A."/>
            <person name="Suen G."/>
            <person name="Bruce D."/>
            <person name="Copeland A."/>
            <person name="Cheng J.F."/>
            <person name="Detter C."/>
            <person name="Goodwin L.A."/>
            <person name="Han C.S."/>
            <person name="Hauser L.J."/>
            <person name="Land M.L."/>
            <person name="Lapidus A."/>
            <person name="Lucas S."/>
            <person name="Meincke L."/>
            <person name="Pitluck S."/>
            <person name="Tapia R."/>
            <person name="Teshima H."/>
            <person name="Woyke T."/>
            <person name="Fox B.G."/>
            <person name="Angert E.R."/>
            <person name="Currie C.R."/>
        </authorList>
    </citation>
    <scope>NUCLEOTIDE SEQUENCE [LARGE SCALE GENOMIC DNA]</scope>
    <source>
        <strain evidence="4">ATCC 49066 / DSM 5427 / NCIMB 11756 / RHM5</strain>
    </source>
</reference>
<proteinExistence type="predicted"/>
<dbReference type="KEGG" id="cle:Clole_0752"/>
<organism evidence="3 4">
    <name type="scientific">Cellulosilyticum lentocellum (strain ATCC 49066 / DSM 5427 / NCIMB 11756 / RHM5)</name>
    <name type="common">Clostridium lentocellum</name>
    <dbReference type="NCBI Taxonomy" id="642492"/>
    <lineage>
        <taxon>Bacteria</taxon>
        <taxon>Bacillati</taxon>
        <taxon>Bacillota</taxon>
        <taxon>Clostridia</taxon>
        <taxon>Lachnospirales</taxon>
        <taxon>Cellulosilyticaceae</taxon>
        <taxon>Cellulosilyticum</taxon>
    </lineage>
</organism>
<dbReference type="Gene3D" id="1.25.10.10">
    <property type="entry name" value="Leucine-rich Repeat Variant"/>
    <property type="match status" value="1"/>
</dbReference>
<accession>F2JPD7</accession>
<protein>
    <submittedName>
        <fullName evidence="3">Tail tape measure protein TP901 core region</fullName>
    </submittedName>
</protein>
<dbReference type="RefSeq" id="WP_013655786.1">
    <property type="nucleotide sequence ID" value="NC_015275.1"/>
</dbReference>
<feature type="transmembrane region" description="Helical" evidence="2">
    <location>
        <begin position="391"/>
        <end position="413"/>
    </location>
</feature>
<dbReference type="eggNOG" id="COG5412">
    <property type="taxonomic scope" value="Bacteria"/>
</dbReference>
<sequence length="720" mass="78316">MNIFTLMGTILIDNSNANESISKTGKESDGLANKLGTGLKSAAGLAVKGIAVLGTSAVAAGASLLGMANNAAETADRVDKLSAKIGISKTAFQEWDYIMGQNGMDVEKLQVGVKTLVNQMDSAAGGGKAAQEAFQKLGVTWTDGNGKLKSQEQMLQETITALAEMGDGAERAKLASTLLGKAGVEMAPMLNTGAEGIEQLRQRAHDLNLVMSDEAVNAGVVLGDTMDDVKKSFGAIMTRIGVEVMPVIQKLLDLVINNMPVIQSMIMPVFEFLKQFFSVSVELIGNLVSSLKDTLVPAFQTIYDFIITNWPTIQATFEAVFGAIGAILQPIVENFNELVPILAGVLAGMIAFEVISGISALWTAFTTAITAAQTAITAAGGAQAFLNGVLAANPIGLVCAAIAALVAALIYLYNNNEEVRRAIDEAWKAIQECFQVALDFIMSLINSFVEAFKQFWQEYGDNIMAVAQAIWDYIAKIFKTAFDAIKDVFNIFAKAFKGDWEGVWEGVKTFVTNLWNNLKEVFKAWLNVLVSFVTNIGPILKDAAVGAFNLLWDGAKAVWETLKTWFSDMLDGIVSTITGIGQSLFDAGKSIFTYLWNGIKQKWDEICSWVSDKVNWLADKLTFWDNGKKKMAEEYTTDSTDGSHSAGLKYVPFDNYVANLHEGEMVLTRTEAESYRKKEETTRETSNNSTDTTKMEDLLKQVLNALITLPKRQKLEQNMA</sequence>
<keyword evidence="2" id="KW-1133">Transmembrane helix</keyword>
<evidence type="ECO:0000313" key="3">
    <source>
        <dbReference type="EMBL" id="ADZ82485.1"/>
    </source>
</evidence>
<evidence type="ECO:0000256" key="1">
    <source>
        <dbReference type="SAM" id="MobiDB-lite"/>
    </source>
</evidence>
<dbReference type="InterPro" id="IPR016024">
    <property type="entry name" value="ARM-type_fold"/>
</dbReference>
<dbReference type="AlphaFoldDB" id="F2JPD7"/>
<dbReference type="SUPFAM" id="SSF48371">
    <property type="entry name" value="ARM repeat"/>
    <property type="match status" value="1"/>
</dbReference>
<dbReference type="PANTHER" id="PTHR37813">
    <property type="entry name" value="FELS-2 PROPHAGE PROTEIN"/>
    <property type="match status" value="1"/>
</dbReference>